<reference evidence="10" key="1">
    <citation type="journal article" date="2020" name="mSystems">
        <title>Genome- and Community-Level Interaction Insights into Carbon Utilization and Element Cycling Functions of Hydrothermarchaeota in Hydrothermal Sediment.</title>
        <authorList>
            <person name="Zhou Z."/>
            <person name="Liu Y."/>
            <person name="Xu W."/>
            <person name="Pan J."/>
            <person name="Luo Z.H."/>
            <person name="Li M."/>
        </authorList>
    </citation>
    <scope>NUCLEOTIDE SEQUENCE [LARGE SCALE GENOMIC DNA]</scope>
    <source>
        <strain evidence="10">SpSt-339</strain>
    </source>
</reference>
<keyword evidence="7 8" id="KW-0472">Membrane</keyword>
<dbReference type="EMBL" id="DSOK01000241">
    <property type="protein sequence ID" value="HEN15441.1"/>
    <property type="molecule type" value="Genomic_DNA"/>
</dbReference>
<dbReference type="InterPro" id="IPR038731">
    <property type="entry name" value="RgtA/B/C-like"/>
</dbReference>
<keyword evidence="5 8" id="KW-0812">Transmembrane</keyword>
<dbReference type="GO" id="GO:0016763">
    <property type="term" value="F:pentosyltransferase activity"/>
    <property type="evidence" value="ECO:0007669"/>
    <property type="project" value="TreeGrafter"/>
</dbReference>
<evidence type="ECO:0000256" key="7">
    <source>
        <dbReference type="ARBA" id="ARBA00023136"/>
    </source>
</evidence>
<keyword evidence="3" id="KW-0328">Glycosyltransferase</keyword>
<evidence type="ECO:0000259" key="9">
    <source>
        <dbReference type="Pfam" id="PF13231"/>
    </source>
</evidence>
<evidence type="ECO:0000256" key="4">
    <source>
        <dbReference type="ARBA" id="ARBA00022679"/>
    </source>
</evidence>
<dbReference type="GO" id="GO:0009103">
    <property type="term" value="P:lipopolysaccharide biosynthetic process"/>
    <property type="evidence" value="ECO:0007669"/>
    <property type="project" value="UniProtKB-ARBA"/>
</dbReference>
<feature type="transmembrane region" description="Helical" evidence="8">
    <location>
        <begin position="302"/>
        <end position="320"/>
    </location>
</feature>
<evidence type="ECO:0000256" key="1">
    <source>
        <dbReference type="ARBA" id="ARBA00004651"/>
    </source>
</evidence>
<gene>
    <name evidence="10" type="ORF">ENQ76_08250</name>
</gene>
<proteinExistence type="predicted"/>
<dbReference type="GO" id="GO:0005886">
    <property type="term" value="C:plasma membrane"/>
    <property type="evidence" value="ECO:0007669"/>
    <property type="project" value="UniProtKB-SubCell"/>
</dbReference>
<feature type="domain" description="Glycosyltransferase RgtA/B/C/D-like" evidence="9">
    <location>
        <begin position="75"/>
        <end position="230"/>
    </location>
</feature>
<organism evidence="10">
    <name type="scientific">Schlesneria paludicola</name>
    <dbReference type="NCBI Taxonomy" id="360056"/>
    <lineage>
        <taxon>Bacteria</taxon>
        <taxon>Pseudomonadati</taxon>
        <taxon>Planctomycetota</taxon>
        <taxon>Planctomycetia</taxon>
        <taxon>Planctomycetales</taxon>
        <taxon>Planctomycetaceae</taxon>
        <taxon>Schlesneria</taxon>
    </lineage>
</organism>
<dbReference type="InterPro" id="IPR050297">
    <property type="entry name" value="LipidA_mod_glycosyltrf_83"/>
</dbReference>
<feature type="transmembrane region" description="Helical" evidence="8">
    <location>
        <begin position="177"/>
        <end position="202"/>
    </location>
</feature>
<dbReference type="PANTHER" id="PTHR33908:SF11">
    <property type="entry name" value="MEMBRANE PROTEIN"/>
    <property type="match status" value="1"/>
</dbReference>
<evidence type="ECO:0000256" key="3">
    <source>
        <dbReference type="ARBA" id="ARBA00022676"/>
    </source>
</evidence>
<keyword evidence="2" id="KW-1003">Cell membrane</keyword>
<feature type="transmembrane region" description="Helical" evidence="8">
    <location>
        <begin position="147"/>
        <end position="165"/>
    </location>
</feature>
<dbReference type="AlphaFoldDB" id="A0A7C2K0W4"/>
<keyword evidence="6 8" id="KW-1133">Transmembrane helix</keyword>
<evidence type="ECO:0000313" key="10">
    <source>
        <dbReference type="EMBL" id="HEN15441.1"/>
    </source>
</evidence>
<evidence type="ECO:0000256" key="5">
    <source>
        <dbReference type="ARBA" id="ARBA00022692"/>
    </source>
</evidence>
<dbReference type="Pfam" id="PF13231">
    <property type="entry name" value="PMT_2"/>
    <property type="match status" value="1"/>
</dbReference>
<evidence type="ECO:0000256" key="6">
    <source>
        <dbReference type="ARBA" id="ARBA00022989"/>
    </source>
</evidence>
<sequence>MRSEAEAGSVIAPPAKSSASAGSWLLAAALLSAVLLTLPARTAGPLVLDEHVSYWIIEAGPPGDVWARCRRVAATPPLFSWVQQASVLAAGKSEWALRLPSLAGYVLAVLATAVVGRRLAGPHVGGLAALVLAWHPEVVDEVRIGRCYGLLLLLAALLLLATLWWRERPIALLRAGVWSLAAAAVVWTHYLGAPLVAMSWLTVGWPRPSGWKQVVAMLLGGAAFAVSVLPLLPAIERLAAWGPFLNYQLGSPSLGSLFGPFWWLGAPLALVVAWFLSYLLSMHWPATKKWRSRLTAALSHPVWLPLLWSLLPLLMLYVAAQGDRSSLANPRYRVPYGVGAACLMATALPTRRQPWLAASCAVLGLSVSWMMSERSPGTLGRLGESASSDWREIAATIETRGQAGEPVFVQGGLVESHLVPIYCQDEVFLEYVACRMSRFYLPSPHPRYGLPFLWDSADVVACFRQRIAAELAQGQRVMWVACATDSDLNRLSGDGLEHLLAEAGFVRTQEWTLTTAVLQRWEGP</sequence>
<protein>
    <recommendedName>
        <fullName evidence="9">Glycosyltransferase RgtA/B/C/D-like domain-containing protein</fullName>
    </recommendedName>
</protein>
<feature type="transmembrane region" description="Helical" evidence="8">
    <location>
        <begin position="214"/>
        <end position="235"/>
    </location>
</feature>
<comment type="subcellular location">
    <subcellularLocation>
        <location evidence="1">Cell membrane</location>
        <topology evidence="1">Multi-pass membrane protein</topology>
    </subcellularLocation>
</comment>
<evidence type="ECO:0000256" key="8">
    <source>
        <dbReference type="SAM" id="Phobius"/>
    </source>
</evidence>
<feature type="transmembrane region" description="Helical" evidence="8">
    <location>
        <begin position="102"/>
        <end position="135"/>
    </location>
</feature>
<evidence type="ECO:0000256" key="2">
    <source>
        <dbReference type="ARBA" id="ARBA00022475"/>
    </source>
</evidence>
<accession>A0A7C2K0W4</accession>
<keyword evidence="4" id="KW-0808">Transferase</keyword>
<feature type="transmembrane region" description="Helical" evidence="8">
    <location>
        <begin position="261"/>
        <end position="281"/>
    </location>
</feature>
<name>A0A7C2K0W4_9PLAN</name>
<dbReference type="PANTHER" id="PTHR33908">
    <property type="entry name" value="MANNOSYLTRANSFERASE YKCB-RELATED"/>
    <property type="match status" value="1"/>
</dbReference>
<comment type="caution">
    <text evidence="10">The sequence shown here is derived from an EMBL/GenBank/DDBJ whole genome shotgun (WGS) entry which is preliminary data.</text>
</comment>
<feature type="transmembrane region" description="Helical" evidence="8">
    <location>
        <begin position="21"/>
        <end position="40"/>
    </location>
</feature>